<dbReference type="EMBL" id="JAHRHJ020000010">
    <property type="protein sequence ID" value="KAH9298290.1"/>
    <property type="molecule type" value="Genomic_DNA"/>
</dbReference>
<protein>
    <recommendedName>
        <fullName evidence="1">Integrase zinc-binding domain-containing protein</fullName>
    </recommendedName>
</protein>
<feature type="domain" description="Integrase zinc-binding" evidence="1">
    <location>
        <begin position="9"/>
        <end position="65"/>
    </location>
</feature>
<dbReference type="Gene3D" id="1.10.340.70">
    <property type="match status" value="1"/>
</dbReference>
<gene>
    <name evidence="2" type="ORF">KI387_029972</name>
</gene>
<dbReference type="PANTHER" id="PTHR45835">
    <property type="entry name" value="YALI0A06105P"/>
    <property type="match status" value="1"/>
</dbReference>
<accession>A0AA38CE37</accession>
<sequence length="109" mass="12598">GRIYLVPESKLKGKILHALHDAPLAGHPGYFKTYRQVRERFSWKGLKEDVLQYIRECVTCQQNKSEHTFPAGLLQPLPIPEQRWESISMDFITGLPVVQGYDRIYAIVD</sequence>
<reference evidence="2 3" key="1">
    <citation type="journal article" date="2021" name="Nat. Plants">
        <title>The Taxus genome provides insights into paclitaxel biosynthesis.</title>
        <authorList>
            <person name="Xiong X."/>
            <person name="Gou J."/>
            <person name="Liao Q."/>
            <person name="Li Y."/>
            <person name="Zhou Q."/>
            <person name="Bi G."/>
            <person name="Li C."/>
            <person name="Du R."/>
            <person name="Wang X."/>
            <person name="Sun T."/>
            <person name="Guo L."/>
            <person name="Liang H."/>
            <person name="Lu P."/>
            <person name="Wu Y."/>
            <person name="Zhang Z."/>
            <person name="Ro D.K."/>
            <person name="Shang Y."/>
            <person name="Huang S."/>
            <person name="Yan J."/>
        </authorList>
    </citation>
    <scope>NUCLEOTIDE SEQUENCE [LARGE SCALE GENOMIC DNA]</scope>
    <source>
        <strain evidence="2">Ta-2019</strain>
    </source>
</reference>
<dbReference type="OMA" id="CHICACA"/>
<feature type="non-terminal residue" evidence="2">
    <location>
        <position position="1"/>
    </location>
</feature>
<dbReference type="PANTHER" id="PTHR45835:SF99">
    <property type="entry name" value="CHROMO DOMAIN-CONTAINING PROTEIN-RELATED"/>
    <property type="match status" value="1"/>
</dbReference>
<name>A0AA38CE37_TAXCH</name>
<dbReference type="Proteomes" id="UP000824469">
    <property type="component" value="Unassembled WGS sequence"/>
</dbReference>
<evidence type="ECO:0000259" key="1">
    <source>
        <dbReference type="Pfam" id="PF17921"/>
    </source>
</evidence>
<dbReference type="FunFam" id="1.10.340.70:FF:000001">
    <property type="entry name" value="Retrovirus-related Pol polyprotein from transposon gypsy-like Protein"/>
    <property type="match status" value="1"/>
</dbReference>
<evidence type="ECO:0000313" key="2">
    <source>
        <dbReference type="EMBL" id="KAH9298290.1"/>
    </source>
</evidence>
<dbReference type="AlphaFoldDB" id="A0AA38CE37"/>
<dbReference type="Pfam" id="PF17921">
    <property type="entry name" value="Integrase_H2C2"/>
    <property type="match status" value="1"/>
</dbReference>
<dbReference type="InterPro" id="IPR041588">
    <property type="entry name" value="Integrase_H2C2"/>
</dbReference>
<keyword evidence="3" id="KW-1185">Reference proteome</keyword>
<comment type="caution">
    <text evidence="2">The sequence shown here is derived from an EMBL/GenBank/DDBJ whole genome shotgun (WGS) entry which is preliminary data.</text>
</comment>
<feature type="non-terminal residue" evidence="2">
    <location>
        <position position="109"/>
    </location>
</feature>
<evidence type="ECO:0000313" key="3">
    <source>
        <dbReference type="Proteomes" id="UP000824469"/>
    </source>
</evidence>
<proteinExistence type="predicted"/>
<organism evidence="2 3">
    <name type="scientific">Taxus chinensis</name>
    <name type="common">Chinese yew</name>
    <name type="synonym">Taxus wallichiana var. chinensis</name>
    <dbReference type="NCBI Taxonomy" id="29808"/>
    <lineage>
        <taxon>Eukaryota</taxon>
        <taxon>Viridiplantae</taxon>
        <taxon>Streptophyta</taxon>
        <taxon>Embryophyta</taxon>
        <taxon>Tracheophyta</taxon>
        <taxon>Spermatophyta</taxon>
        <taxon>Pinopsida</taxon>
        <taxon>Pinidae</taxon>
        <taxon>Conifers II</taxon>
        <taxon>Cupressales</taxon>
        <taxon>Taxaceae</taxon>
        <taxon>Taxus</taxon>
    </lineage>
</organism>